<accession>A0A9X3XPM9</accession>
<evidence type="ECO:0000313" key="3">
    <source>
        <dbReference type="Proteomes" id="UP001141183"/>
    </source>
</evidence>
<dbReference type="RefSeq" id="WP_008679218.1">
    <property type="nucleotide sequence ID" value="NZ_CABKOG010000003.1"/>
</dbReference>
<reference evidence="2" key="1">
    <citation type="submission" date="2022-05" db="EMBL/GenBank/DDBJ databases">
        <title>Draft genome sequence of Clostridium tertium strain CP3 isolated from Peru.</title>
        <authorList>
            <person name="Hurtado R."/>
            <person name="Lima L."/>
            <person name="Sousa T."/>
            <person name="Jaiswal A.K."/>
            <person name="Tiwari S."/>
            <person name="Maturrano L."/>
            <person name="Brenig B."/>
            <person name="Azevedo V."/>
        </authorList>
    </citation>
    <scope>NUCLEOTIDE SEQUENCE</scope>
    <source>
        <strain evidence="2">CP3</strain>
    </source>
</reference>
<name>A0A9X3XPM9_9CLOT</name>
<sequence>MSIILLNYLLLGVVLLNLLVILGTRKFKKNNKIINANAEYRREGIKLLQDLWKKQIIMIAIGVTLFLLAILIKENDNKIAIKTFAVISNLYVLISALLATYNYNNFNRGIANLLSKIKG</sequence>
<proteinExistence type="predicted"/>
<keyword evidence="1" id="KW-0812">Transmembrane</keyword>
<evidence type="ECO:0000313" key="2">
    <source>
        <dbReference type="EMBL" id="MDC4241859.1"/>
    </source>
</evidence>
<comment type="caution">
    <text evidence="2">The sequence shown here is derived from an EMBL/GenBank/DDBJ whole genome shotgun (WGS) entry which is preliminary data.</text>
</comment>
<feature type="transmembrane region" description="Helical" evidence="1">
    <location>
        <begin position="79"/>
        <end position="101"/>
    </location>
</feature>
<keyword evidence="1" id="KW-0472">Membrane</keyword>
<gene>
    <name evidence="2" type="ORF">NE398_17130</name>
</gene>
<evidence type="ECO:0000256" key="1">
    <source>
        <dbReference type="SAM" id="Phobius"/>
    </source>
</evidence>
<feature type="transmembrane region" description="Helical" evidence="1">
    <location>
        <begin position="6"/>
        <end position="24"/>
    </location>
</feature>
<keyword evidence="1" id="KW-1133">Transmembrane helix</keyword>
<dbReference type="AlphaFoldDB" id="A0A9X3XPM9"/>
<dbReference type="Proteomes" id="UP001141183">
    <property type="component" value="Unassembled WGS sequence"/>
</dbReference>
<keyword evidence="3" id="KW-1185">Reference proteome</keyword>
<feature type="transmembrane region" description="Helical" evidence="1">
    <location>
        <begin position="56"/>
        <end position="73"/>
    </location>
</feature>
<organism evidence="2 3">
    <name type="scientific">Clostridium tertium</name>
    <dbReference type="NCBI Taxonomy" id="1559"/>
    <lineage>
        <taxon>Bacteria</taxon>
        <taxon>Bacillati</taxon>
        <taxon>Bacillota</taxon>
        <taxon>Clostridia</taxon>
        <taxon>Eubacteriales</taxon>
        <taxon>Clostridiaceae</taxon>
        <taxon>Clostridium</taxon>
    </lineage>
</organism>
<evidence type="ECO:0008006" key="4">
    <source>
        <dbReference type="Google" id="ProtNLM"/>
    </source>
</evidence>
<protein>
    <recommendedName>
        <fullName evidence="4">DUF3784 domain-containing protein</fullName>
    </recommendedName>
</protein>
<dbReference type="EMBL" id="JAMRYU010000020">
    <property type="protein sequence ID" value="MDC4241859.1"/>
    <property type="molecule type" value="Genomic_DNA"/>
</dbReference>